<evidence type="ECO:0000313" key="2">
    <source>
        <dbReference type="EMBL" id="MCW3482907.1"/>
    </source>
</evidence>
<proteinExistence type="predicted"/>
<organism evidence="2 3">
    <name type="scientific">Chitinophaga nivalis</name>
    <dbReference type="NCBI Taxonomy" id="2991709"/>
    <lineage>
        <taxon>Bacteria</taxon>
        <taxon>Pseudomonadati</taxon>
        <taxon>Bacteroidota</taxon>
        <taxon>Chitinophagia</taxon>
        <taxon>Chitinophagales</taxon>
        <taxon>Chitinophagaceae</taxon>
        <taxon>Chitinophaga</taxon>
    </lineage>
</organism>
<dbReference type="Gene3D" id="3.40.50.10090">
    <property type="match status" value="2"/>
</dbReference>
<sequence>MAAESGIATDIQELFQIRPLLHPALNSQDIAAVLKNPLVFTSAHAVSIFESYLRQDDFSHLYNTVTVGCISGKTKTAVEKALPGCRIVASASYGIALANAMVQLGNIHTVNFFCGSQRRHELPDTLQAAGIHVQEYVIYENIPAPVAITTTYDGMMFFSPSAVNSYFSVNSLPEHTVCFAIGTTTAAALATHTNNKIIISTGTDEASMMQTAIIYFNNINCNE</sequence>
<evidence type="ECO:0000313" key="3">
    <source>
        <dbReference type="Proteomes" id="UP001207742"/>
    </source>
</evidence>
<reference evidence="2 3" key="1">
    <citation type="submission" date="2022-10" db="EMBL/GenBank/DDBJ databases">
        <title>Chitinophaga nivalis PC15 sp. nov., isolated from Pyeongchang county, South Korea.</title>
        <authorList>
            <person name="Trinh H.N."/>
        </authorList>
    </citation>
    <scope>NUCLEOTIDE SEQUENCE [LARGE SCALE GENOMIC DNA]</scope>
    <source>
        <strain evidence="2 3">PC14</strain>
    </source>
</reference>
<dbReference type="Pfam" id="PF02602">
    <property type="entry name" value="HEM4"/>
    <property type="match status" value="1"/>
</dbReference>
<dbReference type="InterPro" id="IPR039793">
    <property type="entry name" value="UROS/Hem4"/>
</dbReference>
<accession>A0ABT3IG19</accession>
<evidence type="ECO:0000259" key="1">
    <source>
        <dbReference type="Pfam" id="PF02602"/>
    </source>
</evidence>
<dbReference type="PANTHER" id="PTHR12390">
    <property type="entry name" value="UROPORPHYRINOGEN III SYNTHASE"/>
    <property type="match status" value="1"/>
</dbReference>
<gene>
    <name evidence="2" type="ORF">OL497_03320</name>
</gene>
<dbReference type="Proteomes" id="UP001207742">
    <property type="component" value="Unassembled WGS sequence"/>
</dbReference>
<dbReference type="EMBL" id="JAPDNS010000001">
    <property type="protein sequence ID" value="MCW3482907.1"/>
    <property type="molecule type" value="Genomic_DNA"/>
</dbReference>
<feature type="domain" description="Tetrapyrrole biosynthesis uroporphyrinogen III synthase" evidence="1">
    <location>
        <begin position="30"/>
        <end position="209"/>
    </location>
</feature>
<dbReference type="InterPro" id="IPR036108">
    <property type="entry name" value="4pyrrol_syn_uPrphyn_synt_sf"/>
</dbReference>
<dbReference type="PANTHER" id="PTHR12390:SF0">
    <property type="entry name" value="UROPORPHYRINOGEN-III SYNTHASE"/>
    <property type="match status" value="1"/>
</dbReference>
<dbReference type="CDD" id="cd06578">
    <property type="entry name" value="HemD"/>
    <property type="match status" value="1"/>
</dbReference>
<dbReference type="RefSeq" id="WP_264731729.1">
    <property type="nucleotide sequence ID" value="NZ_JAPDNR010000001.1"/>
</dbReference>
<keyword evidence="3" id="KW-1185">Reference proteome</keyword>
<name>A0ABT3IG19_9BACT</name>
<protein>
    <submittedName>
        <fullName evidence="2">Uroporphyrinogen-III synthase</fullName>
    </submittedName>
</protein>
<dbReference type="InterPro" id="IPR003754">
    <property type="entry name" value="4pyrrol_synth_uPrphyn_synth"/>
</dbReference>
<dbReference type="SUPFAM" id="SSF69618">
    <property type="entry name" value="HemD-like"/>
    <property type="match status" value="1"/>
</dbReference>
<comment type="caution">
    <text evidence="2">The sequence shown here is derived from an EMBL/GenBank/DDBJ whole genome shotgun (WGS) entry which is preliminary data.</text>
</comment>